<protein>
    <recommendedName>
        <fullName evidence="15 16">Type III pantothenate kinase</fullName>
        <ecNumber evidence="6 16">2.7.1.33</ecNumber>
    </recommendedName>
    <alternativeName>
        <fullName evidence="16">PanK-III</fullName>
    </alternativeName>
    <alternativeName>
        <fullName evidence="16">Pantothenic acid kinase</fullName>
    </alternativeName>
</protein>
<evidence type="ECO:0000256" key="10">
    <source>
        <dbReference type="ARBA" id="ARBA00022777"/>
    </source>
</evidence>
<dbReference type="NCBIfam" id="TIGR00671">
    <property type="entry name" value="baf"/>
    <property type="match status" value="1"/>
</dbReference>
<evidence type="ECO:0000256" key="16">
    <source>
        <dbReference type="HAMAP-Rule" id="MF_01274"/>
    </source>
</evidence>
<dbReference type="GO" id="GO:0015937">
    <property type="term" value="P:coenzyme A biosynthetic process"/>
    <property type="evidence" value="ECO:0007669"/>
    <property type="project" value="UniProtKB-UniRule"/>
</dbReference>
<keyword evidence="8 16" id="KW-0808">Transferase</keyword>
<dbReference type="SUPFAM" id="SSF53067">
    <property type="entry name" value="Actin-like ATPase domain"/>
    <property type="match status" value="2"/>
</dbReference>
<dbReference type="OrthoDB" id="9804707at2"/>
<comment type="subunit">
    <text evidence="5 16">Homodimer.</text>
</comment>
<keyword evidence="10 16" id="KW-0418">Kinase</keyword>
<proteinExistence type="inferred from homology"/>
<evidence type="ECO:0000256" key="5">
    <source>
        <dbReference type="ARBA" id="ARBA00011738"/>
    </source>
</evidence>
<feature type="active site" description="Proton acceptor" evidence="16">
    <location>
        <position position="95"/>
    </location>
</feature>
<evidence type="ECO:0000256" key="14">
    <source>
        <dbReference type="ARBA" id="ARBA00038036"/>
    </source>
</evidence>
<evidence type="ECO:0000256" key="9">
    <source>
        <dbReference type="ARBA" id="ARBA00022741"/>
    </source>
</evidence>
<sequence>MILCFDFGNTIKKYAFIEGQEIVLLGQLPSFNLDEISEILRNKLISKIIVSSVIDIPDEFVAFLRTIGSLQILSNSDLNPKFSRSDYNLSTLGIDRKLLALGAIHTYPNQNILIISLGTCITYNFISNEGAFEGGIISPGLAMRAKGMHEFTDQLPLVDWQKFKTDTFFGKNTAENLYHGVVTAACLEIEGFVQKFKFQTPNLRILLCGGDAEFIHSKLKLGELVIEQNLLWKGMVQTF</sequence>
<dbReference type="GO" id="GO:0005524">
    <property type="term" value="F:ATP binding"/>
    <property type="evidence" value="ECO:0007669"/>
    <property type="project" value="UniProtKB-UniRule"/>
</dbReference>
<dbReference type="RefSeq" id="WP_127805261.1">
    <property type="nucleotide sequence ID" value="NZ_SACY01000005.1"/>
</dbReference>
<dbReference type="GO" id="GO:0005737">
    <property type="term" value="C:cytoplasm"/>
    <property type="evidence" value="ECO:0007669"/>
    <property type="project" value="UniProtKB-SubCell"/>
</dbReference>
<comment type="caution">
    <text evidence="17">The sequence shown here is derived from an EMBL/GenBank/DDBJ whole genome shotgun (WGS) entry which is preliminary data.</text>
</comment>
<dbReference type="InterPro" id="IPR043129">
    <property type="entry name" value="ATPase_NBD"/>
</dbReference>
<comment type="caution">
    <text evidence="16">Lacks conserved residue(s) required for the propagation of feature annotation.</text>
</comment>
<accession>A0A437PN44</accession>
<evidence type="ECO:0000256" key="3">
    <source>
        <dbReference type="ARBA" id="ARBA00004496"/>
    </source>
</evidence>
<keyword evidence="13 16" id="KW-0173">Coenzyme A biosynthesis</keyword>
<keyword evidence="11 16" id="KW-0067">ATP-binding</keyword>
<feature type="binding site" evidence="16">
    <location>
        <position position="173"/>
    </location>
    <ligand>
        <name>substrate</name>
    </ligand>
</feature>
<evidence type="ECO:0000256" key="11">
    <source>
        <dbReference type="ARBA" id="ARBA00022840"/>
    </source>
</evidence>
<reference evidence="17 18" key="1">
    <citation type="submission" date="2019-01" db="EMBL/GenBank/DDBJ databases">
        <authorList>
            <person name="Chen W.-M."/>
        </authorList>
    </citation>
    <scope>NUCLEOTIDE SEQUENCE [LARGE SCALE GENOMIC DNA]</scope>
    <source>
        <strain evidence="17 18">FSY-15</strain>
    </source>
</reference>
<evidence type="ECO:0000313" key="17">
    <source>
        <dbReference type="EMBL" id="RVU23569.1"/>
    </source>
</evidence>
<comment type="cofactor">
    <cofactor evidence="16">
        <name>NH4(+)</name>
        <dbReference type="ChEBI" id="CHEBI:28938"/>
    </cofactor>
    <cofactor evidence="16">
        <name>K(+)</name>
        <dbReference type="ChEBI" id="CHEBI:29103"/>
    </cofactor>
    <text evidence="16">A monovalent cation. Ammonium or potassium.</text>
</comment>
<dbReference type="PANTHER" id="PTHR34265:SF1">
    <property type="entry name" value="TYPE III PANTOTHENATE KINASE"/>
    <property type="match status" value="1"/>
</dbReference>
<dbReference type="Pfam" id="PF03309">
    <property type="entry name" value="Pan_kinase"/>
    <property type="match status" value="1"/>
</dbReference>
<keyword evidence="18" id="KW-1185">Reference proteome</keyword>
<evidence type="ECO:0000256" key="6">
    <source>
        <dbReference type="ARBA" id="ARBA00012102"/>
    </source>
</evidence>
<dbReference type="HAMAP" id="MF_01274">
    <property type="entry name" value="Pantothen_kinase_3"/>
    <property type="match status" value="1"/>
</dbReference>
<dbReference type="UniPathway" id="UPA00241">
    <property type="reaction ID" value="UER00352"/>
</dbReference>
<comment type="function">
    <text evidence="16">Catalyzes the phosphorylation of pantothenate (Pan), the first step in CoA biosynthesis.</text>
</comment>
<keyword evidence="7 16" id="KW-0963">Cytoplasm</keyword>
<comment type="pathway">
    <text evidence="4 16">Cofactor biosynthesis; coenzyme A biosynthesis; CoA from (R)-pantothenate: step 1/5.</text>
</comment>
<comment type="subcellular location">
    <subcellularLocation>
        <location evidence="3 16">Cytoplasm</location>
    </subcellularLocation>
</comment>
<dbReference type="PANTHER" id="PTHR34265">
    <property type="entry name" value="TYPE III PANTOTHENATE KINASE"/>
    <property type="match status" value="1"/>
</dbReference>
<name>A0A437PN44_9BACT</name>
<feature type="binding site" evidence="16">
    <location>
        <position position="119"/>
    </location>
    <ligand>
        <name>ATP</name>
        <dbReference type="ChEBI" id="CHEBI:30616"/>
    </ligand>
</feature>
<evidence type="ECO:0000256" key="13">
    <source>
        <dbReference type="ARBA" id="ARBA00022993"/>
    </source>
</evidence>
<feature type="binding site" evidence="16">
    <location>
        <position position="82"/>
    </location>
    <ligand>
        <name>substrate</name>
    </ligand>
</feature>
<evidence type="ECO:0000256" key="7">
    <source>
        <dbReference type="ARBA" id="ARBA00022490"/>
    </source>
</evidence>
<dbReference type="EC" id="2.7.1.33" evidence="6 16"/>
<feature type="binding site" evidence="16">
    <location>
        <begin position="93"/>
        <end position="96"/>
    </location>
    <ligand>
        <name>substrate</name>
    </ligand>
</feature>
<dbReference type="InterPro" id="IPR004619">
    <property type="entry name" value="Type_III_PanK"/>
</dbReference>
<evidence type="ECO:0000256" key="8">
    <source>
        <dbReference type="ARBA" id="ARBA00022679"/>
    </source>
</evidence>
<keyword evidence="9 16" id="KW-0547">Nucleotide-binding</keyword>
<dbReference type="EMBL" id="SACY01000005">
    <property type="protein sequence ID" value="RVU23569.1"/>
    <property type="molecule type" value="Genomic_DNA"/>
</dbReference>
<evidence type="ECO:0000256" key="1">
    <source>
        <dbReference type="ARBA" id="ARBA00001206"/>
    </source>
</evidence>
<comment type="catalytic activity">
    <reaction evidence="1 16">
        <text>(R)-pantothenate + ATP = (R)-4'-phosphopantothenate + ADP + H(+)</text>
        <dbReference type="Rhea" id="RHEA:16373"/>
        <dbReference type="ChEBI" id="CHEBI:10986"/>
        <dbReference type="ChEBI" id="CHEBI:15378"/>
        <dbReference type="ChEBI" id="CHEBI:29032"/>
        <dbReference type="ChEBI" id="CHEBI:30616"/>
        <dbReference type="ChEBI" id="CHEBI:456216"/>
        <dbReference type="EC" id="2.7.1.33"/>
    </reaction>
</comment>
<evidence type="ECO:0000256" key="4">
    <source>
        <dbReference type="ARBA" id="ARBA00005225"/>
    </source>
</evidence>
<dbReference type="Proteomes" id="UP000282832">
    <property type="component" value="Unassembled WGS sequence"/>
</dbReference>
<dbReference type="Gene3D" id="3.30.420.40">
    <property type="match status" value="1"/>
</dbReference>
<comment type="similarity">
    <text evidence="14 16">Belongs to the type III pantothenate kinase family.</text>
</comment>
<gene>
    <name evidence="16" type="primary">coaX</name>
    <name evidence="17" type="ORF">EOJ36_10860</name>
</gene>
<evidence type="ECO:0000256" key="2">
    <source>
        <dbReference type="ARBA" id="ARBA00001958"/>
    </source>
</evidence>
<evidence type="ECO:0000256" key="12">
    <source>
        <dbReference type="ARBA" id="ARBA00022958"/>
    </source>
</evidence>
<organism evidence="17 18">
    <name type="scientific">Sandaracinomonas limnophila</name>
    <dbReference type="NCBI Taxonomy" id="1862386"/>
    <lineage>
        <taxon>Bacteria</taxon>
        <taxon>Pseudomonadati</taxon>
        <taxon>Bacteroidota</taxon>
        <taxon>Cytophagia</taxon>
        <taxon>Cytophagales</taxon>
        <taxon>Flectobacillaceae</taxon>
        <taxon>Sandaracinomonas</taxon>
    </lineage>
</organism>
<evidence type="ECO:0000256" key="15">
    <source>
        <dbReference type="ARBA" id="ARBA00040883"/>
    </source>
</evidence>
<dbReference type="CDD" id="cd24015">
    <property type="entry name" value="ASKHA_NBD_PanK-III"/>
    <property type="match status" value="1"/>
</dbReference>
<comment type="cofactor">
    <cofactor evidence="2">
        <name>K(+)</name>
        <dbReference type="ChEBI" id="CHEBI:29103"/>
    </cofactor>
</comment>
<dbReference type="GO" id="GO:0004594">
    <property type="term" value="F:pantothenate kinase activity"/>
    <property type="evidence" value="ECO:0007669"/>
    <property type="project" value="UniProtKB-UniRule"/>
</dbReference>
<feature type="binding site" evidence="16">
    <location>
        <begin position="6"/>
        <end position="13"/>
    </location>
    <ligand>
        <name>ATP</name>
        <dbReference type="ChEBI" id="CHEBI:30616"/>
    </ligand>
</feature>
<keyword evidence="12 16" id="KW-0630">Potassium</keyword>
<evidence type="ECO:0000313" key="18">
    <source>
        <dbReference type="Proteomes" id="UP000282832"/>
    </source>
</evidence>
<dbReference type="AlphaFoldDB" id="A0A437PN44"/>